<keyword evidence="1" id="KW-0808">Transferase</keyword>
<dbReference type="GO" id="GO:0032259">
    <property type="term" value="P:methylation"/>
    <property type="evidence" value="ECO:0007669"/>
    <property type="project" value="UniProtKB-KW"/>
</dbReference>
<dbReference type="AlphaFoldDB" id="A0A370GN35"/>
<organism evidence="1 2">
    <name type="scientific">Aquicella lusitana</name>
    <dbReference type="NCBI Taxonomy" id="254246"/>
    <lineage>
        <taxon>Bacteria</taxon>
        <taxon>Pseudomonadati</taxon>
        <taxon>Pseudomonadota</taxon>
        <taxon>Gammaproteobacteria</taxon>
        <taxon>Legionellales</taxon>
        <taxon>Coxiellaceae</taxon>
        <taxon>Aquicella</taxon>
    </lineage>
</organism>
<reference evidence="1 2" key="1">
    <citation type="submission" date="2018-07" db="EMBL/GenBank/DDBJ databases">
        <title>Genomic Encyclopedia of Type Strains, Phase IV (KMG-IV): sequencing the most valuable type-strain genomes for metagenomic binning, comparative biology and taxonomic classification.</title>
        <authorList>
            <person name="Goeker M."/>
        </authorList>
    </citation>
    <scope>NUCLEOTIDE SEQUENCE [LARGE SCALE GENOMIC DNA]</scope>
    <source>
        <strain evidence="1 2">DSM 16500</strain>
    </source>
</reference>
<dbReference type="InterPro" id="IPR029063">
    <property type="entry name" value="SAM-dependent_MTases_sf"/>
</dbReference>
<dbReference type="EMBL" id="QQAX01000007">
    <property type="protein sequence ID" value="RDI45128.1"/>
    <property type="molecule type" value="Genomic_DNA"/>
</dbReference>
<dbReference type="GO" id="GO:0008168">
    <property type="term" value="F:methyltransferase activity"/>
    <property type="evidence" value="ECO:0007669"/>
    <property type="project" value="UniProtKB-KW"/>
</dbReference>
<evidence type="ECO:0000313" key="1">
    <source>
        <dbReference type="EMBL" id="RDI45128.1"/>
    </source>
</evidence>
<proteinExistence type="predicted"/>
<sequence length="291" mass="33744">MKLCLACEREFNQESWVCPFCSWMPSLIEGFPAFSPELANENDGFSHDAHHFLDKMQENSFWFRVRNRIIQDAIRKYFPLQKNVLEIGCGSGYVLGGIREVLPSAKITATEIYSHCLHYATKRVRPPAEFLQVDARKLPFKNEFDLVGAFDVLEHIEEHEVVINNIHQSLKPSGGLILTVPQHPWLWSKVDDISYHKRRYTRNQLASILRQHGFNIKMNTSFVFFLLPLMLAQRLIRNKNVSQETSRILSLPKILDKAFESILELERKAIHRRVNFPIGGSRFVVAMKPPE</sequence>
<dbReference type="Proteomes" id="UP000254720">
    <property type="component" value="Unassembled WGS sequence"/>
</dbReference>
<protein>
    <submittedName>
        <fullName evidence="1">Methyltransferase family protein</fullName>
    </submittedName>
</protein>
<accession>A0A370GN35</accession>
<dbReference type="Pfam" id="PF13489">
    <property type="entry name" value="Methyltransf_23"/>
    <property type="match status" value="1"/>
</dbReference>
<keyword evidence="1" id="KW-0489">Methyltransferase</keyword>
<dbReference type="RefSeq" id="WP_114834002.1">
    <property type="nucleotide sequence ID" value="NZ_LR699114.1"/>
</dbReference>
<dbReference type="PANTHER" id="PTHR43861">
    <property type="entry name" value="TRANS-ACONITATE 2-METHYLTRANSFERASE-RELATED"/>
    <property type="match status" value="1"/>
</dbReference>
<dbReference type="OrthoDB" id="9810247at2"/>
<evidence type="ECO:0000313" key="2">
    <source>
        <dbReference type="Proteomes" id="UP000254720"/>
    </source>
</evidence>
<dbReference type="SUPFAM" id="SSF53335">
    <property type="entry name" value="S-adenosyl-L-methionine-dependent methyltransferases"/>
    <property type="match status" value="1"/>
</dbReference>
<gene>
    <name evidence="1" type="ORF">C8D86_1074</name>
</gene>
<dbReference type="CDD" id="cd02440">
    <property type="entry name" value="AdoMet_MTases"/>
    <property type="match status" value="1"/>
</dbReference>
<name>A0A370GN35_9COXI</name>
<keyword evidence="2" id="KW-1185">Reference proteome</keyword>
<comment type="caution">
    <text evidence="1">The sequence shown here is derived from an EMBL/GenBank/DDBJ whole genome shotgun (WGS) entry which is preliminary data.</text>
</comment>
<dbReference type="Gene3D" id="3.40.50.150">
    <property type="entry name" value="Vaccinia Virus protein VP39"/>
    <property type="match status" value="1"/>
</dbReference>